<dbReference type="Pfam" id="PF12169">
    <property type="entry name" value="DNA_pol3_gamma3"/>
    <property type="match status" value="1"/>
</dbReference>
<dbReference type="NCBIfam" id="TIGR02397">
    <property type="entry name" value="dnaX_nterm"/>
    <property type="match status" value="1"/>
</dbReference>
<feature type="compositionally biased region" description="Low complexity" evidence="12">
    <location>
        <begin position="388"/>
        <end position="401"/>
    </location>
</feature>
<keyword evidence="3 11" id="KW-0548">Nucleotidyltransferase</keyword>
<evidence type="ECO:0000256" key="9">
    <source>
        <dbReference type="ARBA" id="ARBA00022932"/>
    </source>
</evidence>
<organism evidence="14 15">
    <name type="scientific">Tahibacter amnicola</name>
    <dbReference type="NCBI Taxonomy" id="2976241"/>
    <lineage>
        <taxon>Bacteria</taxon>
        <taxon>Pseudomonadati</taxon>
        <taxon>Pseudomonadota</taxon>
        <taxon>Gammaproteobacteria</taxon>
        <taxon>Lysobacterales</taxon>
        <taxon>Rhodanobacteraceae</taxon>
        <taxon>Tahibacter</taxon>
    </lineage>
</organism>
<dbReference type="InterPro" id="IPR050238">
    <property type="entry name" value="DNA_Rep/Repair_Clamp_Loader"/>
</dbReference>
<comment type="subunit">
    <text evidence="11">DNA polymerase III contains a core (composed of alpha, epsilon and theta chains) that associates with a tau subunit. This core dimerizes to form the POLIII' complex. PolIII' associates with the gamma complex (composed of gamma, delta, delta', psi and chi chains) and with the beta chain to form the complete DNA polymerase III complex.</text>
</comment>
<dbReference type="RefSeq" id="WP_261696586.1">
    <property type="nucleotide sequence ID" value="NZ_CP104694.1"/>
</dbReference>
<protein>
    <recommendedName>
        <fullName evidence="11">DNA polymerase III subunit gamma/tau</fullName>
        <ecNumber evidence="11">2.7.7.7</ecNumber>
    </recommendedName>
</protein>
<keyword evidence="2 11" id="KW-0808">Transferase</keyword>
<dbReference type="InterPro" id="IPR045085">
    <property type="entry name" value="HLD_clamp_pol_III_gamma_tau"/>
</dbReference>
<dbReference type="InterPro" id="IPR001270">
    <property type="entry name" value="ClpA/B"/>
</dbReference>
<feature type="domain" description="AAA+ ATPase" evidence="13">
    <location>
        <begin position="37"/>
        <end position="178"/>
    </location>
</feature>
<dbReference type="InterPro" id="IPR027417">
    <property type="entry name" value="P-loop_NTPase"/>
</dbReference>
<dbReference type="PANTHER" id="PTHR11669">
    <property type="entry name" value="REPLICATION FACTOR C / DNA POLYMERASE III GAMMA-TAU SUBUNIT"/>
    <property type="match status" value="1"/>
</dbReference>
<keyword evidence="8 11" id="KW-0067">ATP-binding</keyword>
<dbReference type="SUPFAM" id="SSF48019">
    <property type="entry name" value="post-AAA+ oligomerization domain-like"/>
    <property type="match status" value="1"/>
</dbReference>
<reference evidence="14" key="1">
    <citation type="submission" date="2022-09" db="EMBL/GenBank/DDBJ databases">
        <title>Tahibacter sp. nov., isolated from a fresh water.</title>
        <authorList>
            <person name="Baek J.H."/>
            <person name="Lee J.K."/>
            <person name="Kim J.M."/>
            <person name="Jeon C.O."/>
        </authorList>
    </citation>
    <scope>NUCLEOTIDE SEQUENCE</scope>
    <source>
        <strain evidence="14">W38</strain>
    </source>
</reference>
<dbReference type="Pfam" id="PF22608">
    <property type="entry name" value="DNAX_ATPase_lid"/>
    <property type="match status" value="1"/>
</dbReference>
<dbReference type="InterPro" id="IPR012763">
    <property type="entry name" value="DNA_pol_III_sug/sutau_N"/>
</dbReference>
<keyword evidence="15" id="KW-1185">Reference proteome</keyword>
<keyword evidence="7" id="KW-0862">Zinc</keyword>
<evidence type="ECO:0000256" key="2">
    <source>
        <dbReference type="ARBA" id="ARBA00022679"/>
    </source>
</evidence>
<dbReference type="InterPro" id="IPR038249">
    <property type="entry name" value="PolIII_tau_V_sf"/>
</dbReference>
<dbReference type="EC" id="2.7.7.7" evidence="11"/>
<dbReference type="InterPro" id="IPR003593">
    <property type="entry name" value="AAA+_ATPase"/>
</dbReference>
<evidence type="ECO:0000256" key="4">
    <source>
        <dbReference type="ARBA" id="ARBA00022705"/>
    </source>
</evidence>
<dbReference type="CDD" id="cd18137">
    <property type="entry name" value="HLD_clamp_pol_III_gamma_tau"/>
    <property type="match status" value="1"/>
</dbReference>
<evidence type="ECO:0000256" key="11">
    <source>
        <dbReference type="RuleBase" id="RU364063"/>
    </source>
</evidence>
<keyword evidence="4 11" id="KW-0235">DNA replication</keyword>
<comment type="function">
    <text evidence="11">DNA polymerase III is a complex, multichain enzyme responsible for most of the replicative synthesis in bacteria. This DNA polymerase also exhibits 3' to 5' exonuclease activity.</text>
</comment>
<evidence type="ECO:0000256" key="8">
    <source>
        <dbReference type="ARBA" id="ARBA00022840"/>
    </source>
</evidence>
<dbReference type="GO" id="GO:0003887">
    <property type="term" value="F:DNA-directed DNA polymerase activity"/>
    <property type="evidence" value="ECO:0007669"/>
    <property type="project" value="UniProtKB-EC"/>
</dbReference>
<gene>
    <name evidence="11 14" type="primary">dnaX</name>
    <name evidence="14" type="ORF">N4264_08375</name>
</gene>
<dbReference type="NCBIfam" id="NF004046">
    <property type="entry name" value="PRK05563.1"/>
    <property type="match status" value="1"/>
</dbReference>
<dbReference type="InterPro" id="IPR022754">
    <property type="entry name" value="DNA_pol_III_gamma-3"/>
</dbReference>
<dbReference type="PRINTS" id="PR00300">
    <property type="entry name" value="CLPPROTEASEA"/>
</dbReference>
<dbReference type="Proteomes" id="UP001064632">
    <property type="component" value="Chromosome"/>
</dbReference>
<comment type="catalytic activity">
    <reaction evidence="10 11">
        <text>DNA(n) + a 2'-deoxyribonucleoside 5'-triphosphate = DNA(n+1) + diphosphate</text>
        <dbReference type="Rhea" id="RHEA:22508"/>
        <dbReference type="Rhea" id="RHEA-COMP:17339"/>
        <dbReference type="Rhea" id="RHEA-COMP:17340"/>
        <dbReference type="ChEBI" id="CHEBI:33019"/>
        <dbReference type="ChEBI" id="CHEBI:61560"/>
        <dbReference type="ChEBI" id="CHEBI:173112"/>
        <dbReference type="EC" id="2.7.7.7"/>
    </reaction>
</comment>
<name>A0ABY6BHZ8_9GAMM</name>
<comment type="similarity">
    <text evidence="1 11">Belongs to the DnaX/STICHEL family.</text>
</comment>
<evidence type="ECO:0000313" key="15">
    <source>
        <dbReference type="Proteomes" id="UP001064632"/>
    </source>
</evidence>
<dbReference type="Gene3D" id="3.30.300.150">
    <property type="entry name" value="DNA polymerase III, tau subunit, domain V"/>
    <property type="match status" value="1"/>
</dbReference>
<dbReference type="Pfam" id="PF13177">
    <property type="entry name" value="DNA_pol3_delta2"/>
    <property type="match status" value="1"/>
</dbReference>
<keyword evidence="9 11" id="KW-0239">DNA-directed DNA polymerase</keyword>
<evidence type="ECO:0000256" key="6">
    <source>
        <dbReference type="ARBA" id="ARBA00022741"/>
    </source>
</evidence>
<evidence type="ECO:0000256" key="3">
    <source>
        <dbReference type="ARBA" id="ARBA00022695"/>
    </source>
</evidence>
<evidence type="ECO:0000256" key="7">
    <source>
        <dbReference type="ARBA" id="ARBA00022833"/>
    </source>
</evidence>
<evidence type="ECO:0000256" key="1">
    <source>
        <dbReference type="ARBA" id="ARBA00006360"/>
    </source>
</evidence>
<evidence type="ECO:0000313" key="14">
    <source>
        <dbReference type="EMBL" id="UXI69633.1"/>
    </source>
</evidence>
<keyword evidence="6 11" id="KW-0547">Nucleotide-binding</keyword>
<dbReference type="Gene3D" id="3.40.50.300">
    <property type="entry name" value="P-loop containing nucleotide triphosphate hydrolases"/>
    <property type="match status" value="1"/>
</dbReference>
<evidence type="ECO:0000256" key="5">
    <source>
        <dbReference type="ARBA" id="ARBA00022723"/>
    </source>
</evidence>
<evidence type="ECO:0000256" key="12">
    <source>
        <dbReference type="SAM" id="MobiDB-lite"/>
    </source>
</evidence>
<proteinExistence type="inferred from homology"/>
<dbReference type="Gene3D" id="1.10.8.60">
    <property type="match status" value="1"/>
</dbReference>
<dbReference type="EMBL" id="CP104694">
    <property type="protein sequence ID" value="UXI69633.1"/>
    <property type="molecule type" value="Genomic_DNA"/>
</dbReference>
<evidence type="ECO:0000256" key="10">
    <source>
        <dbReference type="ARBA" id="ARBA00049244"/>
    </source>
</evidence>
<dbReference type="CDD" id="cd00009">
    <property type="entry name" value="AAA"/>
    <property type="match status" value="1"/>
</dbReference>
<dbReference type="InterPro" id="IPR021029">
    <property type="entry name" value="DNA_pol_III_tau_dom-5"/>
</dbReference>
<sequence>MSYQVLARKWRPRKFSELVGQEHVIRALSNALDGGRLHHAFLFTGTRGVGKTTIARIFAKSLNCERGQSSQPCGECRACLDIDAGRFVDLLEIDAASHTGVDDVREMIENAQYTPARGRQKVYLIDEVHMLSRNAFNALLKTLEEPPAHVKFLLATTDPQKLPVTVLSRCLKFNLKRLLPDQIDGQMRHILQAENIAFDTDAVAMLAKGADGSLRDGLSLLDQAIAYSGGAVRADEVRAMLGTIERAQVTRLLAAVVAGDGGALMAEVAKLAEFSPDFGMVLDDLAGLLHRVQLKQLVPDYATDDSADSQDIARFAGALAAEDVQLYYQLCITGRRDLPLAPTPRAGFEMALLRLLAFQPMSAGESGAPPAGSMPRPMTPTAGGGSPSGPSAAPVAPAAPVESREPSRPPGSAAAAAMQAVAALSGGSASVTERSAVAAPSPPPAVPKLVAEAPPVPVPARMPVAEPVLPQPTAAPATTAQVTTPVALEPGDWPMLIERAGLRGPVGQLAQHAALIALEGSVLRLALKAEHDHLHAPFMVAQLEERIGAVLGRTVKCQFEKARAGVETPADQLARQRTAQQTEAERAIDEDPFVQALVRDMGARVIPQSVRPLDAN</sequence>
<keyword evidence="5" id="KW-0479">Metal-binding</keyword>
<dbReference type="SMART" id="SM00382">
    <property type="entry name" value="AAA"/>
    <property type="match status" value="1"/>
</dbReference>
<dbReference type="InterPro" id="IPR008921">
    <property type="entry name" value="DNA_pol3_clamp-load_cplx_C"/>
</dbReference>
<evidence type="ECO:0000259" key="13">
    <source>
        <dbReference type="SMART" id="SM00382"/>
    </source>
</evidence>
<dbReference type="Pfam" id="PF12170">
    <property type="entry name" value="DNA_pol3_tau_5"/>
    <property type="match status" value="1"/>
</dbReference>
<feature type="region of interest" description="Disordered" evidence="12">
    <location>
        <begin position="364"/>
        <end position="415"/>
    </location>
</feature>
<dbReference type="NCBIfam" id="NF005942">
    <property type="entry name" value="PRK07994.1"/>
    <property type="match status" value="1"/>
</dbReference>
<dbReference type="SUPFAM" id="SSF52540">
    <property type="entry name" value="P-loop containing nucleoside triphosphate hydrolases"/>
    <property type="match status" value="1"/>
</dbReference>
<dbReference type="PANTHER" id="PTHR11669:SF0">
    <property type="entry name" value="PROTEIN STICHEL-LIKE 2"/>
    <property type="match status" value="1"/>
</dbReference>
<dbReference type="Gene3D" id="1.20.272.10">
    <property type="match status" value="1"/>
</dbReference>
<accession>A0ABY6BHZ8</accession>